<feature type="compositionally biased region" description="Basic and acidic residues" evidence="1">
    <location>
        <begin position="1027"/>
        <end position="1042"/>
    </location>
</feature>
<feature type="compositionally biased region" description="Basic residues" evidence="1">
    <location>
        <begin position="199"/>
        <end position="215"/>
    </location>
</feature>
<protein>
    <submittedName>
        <fullName evidence="2">Uncharacterized protein</fullName>
    </submittedName>
</protein>
<dbReference type="EMBL" id="CAXAMM010001348">
    <property type="protein sequence ID" value="CAK8991645.1"/>
    <property type="molecule type" value="Genomic_DNA"/>
</dbReference>
<feature type="region of interest" description="Disordered" evidence="1">
    <location>
        <begin position="935"/>
        <end position="1092"/>
    </location>
</feature>
<keyword evidence="3" id="KW-1185">Reference proteome</keyword>
<dbReference type="Proteomes" id="UP001642464">
    <property type="component" value="Unassembled WGS sequence"/>
</dbReference>
<evidence type="ECO:0000313" key="3">
    <source>
        <dbReference type="Proteomes" id="UP001642464"/>
    </source>
</evidence>
<organism evidence="2 3">
    <name type="scientific">Durusdinium trenchii</name>
    <dbReference type="NCBI Taxonomy" id="1381693"/>
    <lineage>
        <taxon>Eukaryota</taxon>
        <taxon>Sar</taxon>
        <taxon>Alveolata</taxon>
        <taxon>Dinophyceae</taxon>
        <taxon>Suessiales</taxon>
        <taxon>Symbiodiniaceae</taxon>
        <taxon>Durusdinium</taxon>
    </lineage>
</organism>
<gene>
    <name evidence="2" type="ORF">SCF082_LOCUS2748</name>
</gene>
<comment type="caution">
    <text evidence="2">The sequence shown here is derived from an EMBL/GenBank/DDBJ whole genome shotgun (WGS) entry which is preliminary data.</text>
</comment>
<accession>A0ABP0HN49</accession>
<evidence type="ECO:0000256" key="1">
    <source>
        <dbReference type="SAM" id="MobiDB-lite"/>
    </source>
</evidence>
<evidence type="ECO:0000313" key="2">
    <source>
        <dbReference type="EMBL" id="CAK8991645.1"/>
    </source>
</evidence>
<proteinExistence type="predicted"/>
<feature type="compositionally biased region" description="Polar residues" evidence="1">
    <location>
        <begin position="1043"/>
        <end position="1072"/>
    </location>
</feature>
<feature type="region of interest" description="Disordered" evidence="1">
    <location>
        <begin position="113"/>
        <end position="221"/>
    </location>
</feature>
<feature type="compositionally biased region" description="Basic and acidic residues" evidence="1">
    <location>
        <begin position="162"/>
        <end position="195"/>
    </location>
</feature>
<reference evidence="2 3" key="1">
    <citation type="submission" date="2024-02" db="EMBL/GenBank/DDBJ databases">
        <authorList>
            <person name="Chen Y."/>
            <person name="Shah S."/>
            <person name="Dougan E. K."/>
            <person name="Thang M."/>
            <person name="Chan C."/>
        </authorList>
    </citation>
    <scope>NUCLEOTIDE SEQUENCE [LARGE SCALE GENOMIC DNA]</scope>
</reference>
<sequence>MAAEIQQWAEGIGTFVKPGDQDIEIQVKGRTLQKSIKVGNTGKTKVWFCGFCGDSAPGNTRGIKQHLVKLPSKKGGGCPEVVVDTLRELICFSDDIADLADKKIAAIQGEIDSGSSVSLSESEDSKGKPESPERKKRNPRVPDSPEKPSPKRPKSNPKASPAKKEKAEKAKMDPADGKGKKDRSAKTEQKTEKSDMPGMRKRKQGPARPPPKRAKGVQDADAEAVYGVDADADSDKEVEEDLLGIDGLDDSEMSTAQEVSLVAAASLVAETPLANWEDESEELTEQVPLQDGQAEFLDRKFWPGGPSWCSIIESTTDAKIELQLDMALVSAETATFKNHTSMLLSKVLEFNKDGGIIVDDSRRHNFMTVVKWEEIRHQDREWMKTLSETHQVLVLPARLHGDLEIVKGALVEVQEQSWTPAEITSEAFQNRVWVRIERGQKEVEVSKLRSRFDRVAIFGDRGKRTIVQLIIMKALWKLSPGCDFGLHSQLALGHDEDWGTYRRYCRDQTFVDKYSNYVEKVLQLASGCAVNFVGLMFFATGSTKARSSAAAMIRDLEKAHQNVGELPAGQEDGRFSQRIKSNRASIDDLLNRKQGHCLPVEEDLQVLILLSRGKEAISNVSELEEGALLEVFYSGKWHEAQKTDDDEESGKIKVSWPDGTTSRHAKEEVRSAASEVVCYSHSAWRRGCAALHFLARSGENSQDGGLKASQEVRKLLFRGGGHLETVEPAPGGATLCQKVSKRIARAARCGLEVIGGNLVLFGDTEAFESAKLLLAWAIDQKGNALAPLIPQRELGEVELTEAEVNILSEEFIEKAEKKAKVYMFLRDDHTQHQYKSGERVEFLWKNPGVESQGTWSIGTFVRRSLGENQQAKIKYEHEQRVVETVVELKDVRPEYSKRKPPAMCVYSRDPPTSGRGGLVVVQRYLKALLRDAVGRASTGQKWQKGRQNKVWQKESWHTGGQTHGKSWKENTWKDDSQEPWKKHHQGEKTWKDDKQEPWRREDQKQSWASDKQDQGKWDSGQQNAWQGHKDGNWNKENWRSKENSWQAWQGHKSTSTWQEDSQGNSKDSSSWSGKARNGNDEEQGQDGWGSNGSELEAARLASSELETRMKSMWLNAASDQLPQTNKDWRAQQGTFFPGATELPGSWIRVLSKNTRKMYFTNTETMASAHDIAECFK</sequence>
<name>A0ABP0HN49_9DINO</name>
<feature type="compositionally biased region" description="Basic and acidic residues" evidence="1">
    <location>
        <begin position="966"/>
        <end position="1016"/>
    </location>
</feature>
<feature type="compositionally biased region" description="Basic and acidic residues" evidence="1">
    <location>
        <begin position="123"/>
        <end position="133"/>
    </location>
</feature>